<dbReference type="SUPFAM" id="SSF46565">
    <property type="entry name" value="Chaperone J-domain"/>
    <property type="match status" value="1"/>
</dbReference>
<dbReference type="PANTHER" id="PTHR24074">
    <property type="entry name" value="CO-CHAPERONE PROTEIN DJLA"/>
    <property type="match status" value="1"/>
</dbReference>
<dbReference type="EMBL" id="JAGSXJ010000006">
    <property type="protein sequence ID" value="KAH6690639.1"/>
    <property type="molecule type" value="Genomic_DNA"/>
</dbReference>
<gene>
    <name evidence="4" type="ORF">F5X68DRAFT_260040</name>
</gene>
<keyword evidence="2" id="KW-0472">Membrane</keyword>
<dbReference type="CDD" id="cd06257">
    <property type="entry name" value="DnaJ"/>
    <property type="match status" value="1"/>
</dbReference>
<accession>A0A9P9AAG9</accession>
<dbReference type="Pfam" id="PF00226">
    <property type="entry name" value="DnaJ"/>
    <property type="match status" value="1"/>
</dbReference>
<keyword evidence="2" id="KW-0812">Transmembrane</keyword>
<dbReference type="InterPro" id="IPR036869">
    <property type="entry name" value="J_dom_sf"/>
</dbReference>
<feature type="transmembrane region" description="Helical" evidence="2">
    <location>
        <begin position="170"/>
        <end position="188"/>
    </location>
</feature>
<dbReference type="Proteomes" id="UP000770015">
    <property type="component" value="Unassembled WGS sequence"/>
</dbReference>
<keyword evidence="2" id="KW-1133">Transmembrane helix</keyword>
<sequence length="362" mass="40729">MSSGFLSLLGWSFLPNLATGWIQTIYYSITIRAGDPRPQPGSHRFASHRRKILVLVITAYLAYTLYEAHHDLVRQGTFYSDLGLSSLTAEDREIKSRFRRLGALNHPDKTRGDAQDGAADRFIALKLASETLLDPARRFAYDRFGPEVTRWQRVVTVRDYLSRGVFQSLVPHYAIAAIALYGLSWLGYLNWGRYWRWVILIALGLFECHLVTRPRLPVPLALTNALLATLGRAPYLPFQVILLLRKACITLYIAFNQLGPVFDSYLQPQKGGSEEDEGAELDRSLAQLDNLAAELHRDADKLLNLELVPFVGDPQAKSRMRGKVKDWLVQNTIRGDPMVKDAVGTSLNRRRADAPPGARGTK</sequence>
<comment type="caution">
    <text evidence="4">The sequence shown here is derived from an EMBL/GenBank/DDBJ whole genome shotgun (WGS) entry which is preliminary data.</text>
</comment>
<evidence type="ECO:0000256" key="2">
    <source>
        <dbReference type="SAM" id="Phobius"/>
    </source>
</evidence>
<proteinExistence type="predicted"/>
<dbReference type="OrthoDB" id="436519at2759"/>
<dbReference type="InterPro" id="IPR050817">
    <property type="entry name" value="DjlA_DnaK_co-chaperone"/>
</dbReference>
<name>A0A9P9AAG9_9PEZI</name>
<dbReference type="SMART" id="SM00271">
    <property type="entry name" value="DnaJ"/>
    <property type="match status" value="1"/>
</dbReference>
<feature type="transmembrane region" description="Helical" evidence="2">
    <location>
        <begin position="52"/>
        <end position="68"/>
    </location>
</feature>
<dbReference type="InterPro" id="IPR001623">
    <property type="entry name" value="DnaJ_domain"/>
</dbReference>
<evidence type="ECO:0000256" key="1">
    <source>
        <dbReference type="SAM" id="MobiDB-lite"/>
    </source>
</evidence>
<dbReference type="PROSITE" id="PS50076">
    <property type="entry name" value="DNAJ_2"/>
    <property type="match status" value="1"/>
</dbReference>
<keyword evidence="5" id="KW-1185">Reference proteome</keyword>
<protein>
    <recommendedName>
        <fullName evidence="3">J domain-containing protein</fullName>
    </recommendedName>
</protein>
<feature type="region of interest" description="Disordered" evidence="1">
    <location>
        <begin position="339"/>
        <end position="362"/>
    </location>
</feature>
<feature type="domain" description="J" evidence="3">
    <location>
        <begin position="77"/>
        <end position="145"/>
    </location>
</feature>
<reference evidence="4" key="1">
    <citation type="journal article" date="2021" name="Nat. Commun.">
        <title>Genetic determinants of endophytism in the Arabidopsis root mycobiome.</title>
        <authorList>
            <person name="Mesny F."/>
            <person name="Miyauchi S."/>
            <person name="Thiergart T."/>
            <person name="Pickel B."/>
            <person name="Atanasova L."/>
            <person name="Karlsson M."/>
            <person name="Huettel B."/>
            <person name="Barry K.W."/>
            <person name="Haridas S."/>
            <person name="Chen C."/>
            <person name="Bauer D."/>
            <person name="Andreopoulos W."/>
            <person name="Pangilinan J."/>
            <person name="LaButti K."/>
            <person name="Riley R."/>
            <person name="Lipzen A."/>
            <person name="Clum A."/>
            <person name="Drula E."/>
            <person name="Henrissat B."/>
            <person name="Kohler A."/>
            <person name="Grigoriev I.V."/>
            <person name="Martin F.M."/>
            <person name="Hacquard S."/>
        </authorList>
    </citation>
    <scope>NUCLEOTIDE SEQUENCE</scope>
    <source>
        <strain evidence="4">MPI-SDFR-AT-0117</strain>
    </source>
</reference>
<evidence type="ECO:0000313" key="5">
    <source>
        <dbReference type="Proteomes" id="UP000770015"/>
    </source>
</evidence>
<evidence type="ECO:0000259" key="3">
    <source>
        <dbReference type="PROSITE" id="PS50076"/>
    </source>
</evidence>
<organism evidence="4 5">
    <name type="scientific">Plectosphaerella plurivora</name>
    <dbReference type="NCBI Taxonomy" id="936078"/>
    <lineage>
        <taxon>Eukaryota</taxon>
        <taxon>Fungi</taxon>
        <taxon>Dikarya</taxon>
        <taxon>Ascomycota</taxon>
        <taxon>Pezizomycotina</taxon>
        <taxon>Sordariomycetes</taxon>
        <taxon>Hypocreomycetidae</taxon>
        <taxon>Glomerellales</taxon>
        <taxon>Plectosphaerellaceae</taxon>
        <taxon>Plectosphaerella</taxon>
    </lineage>
</organism>
<evidence type="ECO:0000313" key="4">
    <source>
        <dbReference type="EMBL" id="KAH6690639.1"/>
    </source>
</evidence>
<dbReference type="AlphaFoldDB" id="A0A9P9AAG9"/>
<dbReference type="Gene3D" id="1.10.287.110">
    <property type="entry name" value="DnaJ domain"/>
    <property type="match status" value="1"/>
</dbReference>